<evidence type="ECO:0000313" key="2">
    <source>
        <dbReference type="EMBL" id="GFD56595.1"/>
    </source>
</evidence>
<dbReference type="AlphaFoldDB" id="A0A699X9Q7"/>
<comment type="caution">
    <text evidence="2">The sequence shown here is derived from an EMBL/GenBank/DDBJ whole genome shotgun (WGS) entry which is preliminary data.</text>
</comment>
<feature type="region of interest" description="Disordered" evidence="1">
    <location>
        <begin position="23"/>
        <end position="55"/>
    </location>
</feature>
<dbReference type="EMBL" id="BKCJ011831330">
    <property type="protein sequence ID" value="GFD56595.1"/>
    <property type="molecule type" value="Genomic_DNA"/>
</dbReference>
<gene>
    <name evidence="2" type="ORF">Tci_928564</name>
</gene>
<sequence>GLRGGAARQPGAGVAALPGLSAALAPHRGGHGSTGSARFQPQVHARGPARARPAY</sequence>
<organism evidence="2">
    <name type="scientific">Tanacetum cinerariifolium</name>
    <name type="common">Dalmatian daisy</name>
    <name type="synonym">Chrysanthemum cinerariifolium</name>
    <dbReference type="NCBI Taxonomy" id="118510"/>
    <lineage>
        <taxon>Eukaryota</taxon>
        <taxon>Viridiplantae</taxon>
        <taxon>Streptophyta</taxon>
        <taxon>Embryophyta</taxon>
        <taxon>Tracheophyta</taxon>
        <taxon>Spermatophyta</taxon>
        <taxon>Magnoliopsida</taxon>
        <taxon>eudicotyledons</taxon>
        <taxon>Gunneridae</taxon>
        <taxon>Pentapetalae</taxon>
        <taxon>asterids</taxon>
        <taxon>campanulids</taxon>
        <taxon>Asterales</taxon>
        <taxon>Asteraceae</taxon>
        <taxon>Asteroideae</taxon>
        <taxon>Anthemideae</taxon>
        <taxon>Anthemidinae</taxon>
        <taxon>Tanacetum</taxon>
    </lineage>
</organism>
<evidence type="ECO:0000256" key="1">
    <source>
        <dbReference type="SAM" id="MobiDB-lite"/>
    </source>
</evidence>
<name>A0A699X9Q7_TANCI</name>
<protein>
    <submittedName>
        <fullName evidence="2">Uncharacterized protein</fullName>
    </submittedName>
</protein>
<accession>A0A699X9Q7</accession>
<feature type="non-terminal residue" evidence="2">
    <location>
        <position position="1"/>
    </location>
</feature>
<proteinExistence type="predicted"/>
<reference evidence="2" key="1">
    <citation type="journal article" date="2019" name="Sci. Rep.">
        <title>Draft genome of Tanacetum cinerariifolium, the natural source of mosquito coil.</title>
        <authorList>
            <person name="Yamashiro T."/>
            <person name="Shiraishi A."/>
            <person name="Satake H."/>
            <person name="Nakayama K."/>
        </authorList>
    </citation>
    <scope>NUCLEOTIDE SEQUENCE</scope>
</reference>